<dbReference type="CDD" id="cd00882">
    <property type="entry name" value="Ras_like_GTPase"/>
    <property type="match status" value="1"/>
</dbReference>
<dbReference type="SUPFAM" id="SSF52540">
    <property type="entry name" value="P-loop containing nucleoside triphosphate hydrolases"/>
    <property type="match status" value="1"/>
</dbReference>
<dbReference type="Gene3D" id="3.40.50.300">
    <property type="entry name" value="P-loop containing nucleotide triphosphate hydrolases"/>
    <property type="match status" value="1"/>
</dbReference>
<protein>
    <recommendedName>
        <fullName evidence="1">G domain-containing protein</fullName>
    </recommendedName>
</protein>
<organism evidence="2 3">
    <name type="scientific">Laccaria amethystina LaAM-08-1</name>
    <dbReference type="NCBI Taxonomy" id="1095629"/>
    <lineage>
        <taxon>Eukaryota</taxon>
        <taxon>Fungi</taxon>
        <taxon>Dikarya</taxon>
        <taxon>Basidiomycota</taxon>
        <taxon>Agaricomycotina</taxon>
        <taxon>Agaricomycetes</taxon>
        <taxon>Agaricomycetidae</taxon>
        <taxon>Agaricales</taxon>
        <taxon>Agaricineae</taxon>
        <taxon>Hydnangiaceae</taxon>
        <taxon>Laccaria</taxon>
    </lineage>
</organism>
<gene>
    <name evidence="2" type="ORF">K443DRAFT_13482</name>
</gene>
<evidence type="ECO:0000313" key="2">
    <source>
        <dbReference type="EMBL" id="KIJ92590.1"/>
    </source>
</evidence>
<reference evidence="3" key="2">
    <citation type="submission" date="2015-01" db="EMBL/GenBank/DDBJ databases">
        <title>Evolutionary Origins and Diversification of the Mycorrhizal Mutualists.</title>
        <authorList>
            <consortium name="DOE Joint Genome Institute"/>
            <consortium name="Mycorrhizal Genomics Consortium"/>
            <person name="Kohler A."/>
            <person name="Kuo A."/>
            <person name="Nagy L.G."/>
            <person name="Floudas D."/>
            <person name="Copeland A."/>
            <person name="Barry K.W."/>
            <person name="Cichocki N."/>
            <person name="Veneault-Fourrey C."/>
            <person name="LaButti K."/>
            <person name="Lindquist E.A."/>
            <person name="Lipzen A."/>
            <person name="Lundell T."/>
            <person name="Morin E."/>
            <person name="Murat C."/>
            <person name="Riley R."/>
            <person name="Ohm R."/>
            <person name="Sun H."/>
            <person name="Tunlid A."/>
            <person name="Henrissat B."/>
            <person name="Grigoriev I.V."/>
            <person name="Hibbett D.S."/>
            <person name="Martin F."/>
        </authorList>
    </citation>
    <scope>NUCLEOTIDE SEQUENCE [LARGE SCALE GENOMIC DNA]</scope>
    <source>
        <strain evidence="3">LaAM-08-1</strain>
    </source>
</reference>
<dbReference type="InterPro" id="IPR027417">
    <property type="entry name" value="P-loop_NTPase"/>
</dbReference>
<dbReference type="InterPro" id="IPR006073">
    <property type="entry name" value="GTP-bd"/>
</dbReference>
<accession>A0A0C9WP73</accession>
<dbReference type="EMBL" id="KN838899">
    <property type="protein sequence ID" value="KIJ92590.1"/>
    <property type="molecule type" value="Genomic_DNA"/>
</dbReference>
<evidence type="ECO:0000259" key="1">
    <source>
        <dbReference type="Pfam" id="PF01926"/>
    </source>
</evidence>
<proteinExistence type="predicted"/>
<dbReference type="STRING" id="1095629.A0A0C9WP73"/>
<feature type="domain" description="G" evidence="1">
    <location>
        <begin position="31"/>
        <end position="97"/>
    </location>
</feature>
<dbReference type="Proteomes" id="UP000054477">
    <property type="component" value="Unassembled WGS sequence"/>
</dbReference>
<keyword evidence="3" id="KW-1185">Reference proteome</keyword>
<evidence type="ECO:0000313" key="3">
    <source>
        <dbReference type="Proteomes" id="UP000054477"/>
    </source>
</evidence>
<dbReference type="Pfam" id="PF01926">
    <property type="entry name" value="MMR_HSR1"/>
    <property type="match status" value="1"/>
</dbReference>
<dbReference type="OrthoDB" id="8954335at2759"/>
<dbReference type="HOGENOM" id="CLU_018003_0_0_1"/>
<reference evidence="2 3" key="1">
    <citation type="submission" date="2014-04" db="EMBL/GenBank/DDBJ databases">
        <authorList>
            <consortium name="DOE Joint Genome Institute"/>
            <person name="Kuo A."/>
            <person name="Kohler A."/>
            <person name="Nagy L.G."/>
            <person name="Floudas D."/>
            <person name="Copeland A."/>
            <person name="Barry K.W."/>
            <person name="Cichocki N."/>
            <person name="Veneault-Fourrey C."/>
            <person name="LaButti K."/>
            <person name="Lindquist E.A."/>
            <person name="Lipzen A."/>
            <person name="Lundell T."/>
            <person name="Morin E."/>
            <person name="Murat C."/>
            <person name="Sun H."/>
            <person name="Tunlid A."/>
            <person name="Henrissat B."/>
            <person name="Grigoriev I.V."/>
            <person name="Hibbett D.S."/>
            <person name="Martin F."/>
            <person name="Nordberg H.P."/>
            <person name="Cantor M.N."/>
            <person name="Hua S.X."/>
        </authorList>
    </citation>
    <scope>NUCLEOTIDE SEQUENCE [LARGE SCALE GENOMIC DNA]</scope>
    <source>
        <strain evidence="2 3">LaAM-08-1</strain>
    </source>
</reference>
<dbReference type="AlphaFoldDB" id="A0A0C9WP73"/>
<sequence length="303" mass="33649">MGKLDIWKTKVGKAGDAHFTDAKDGDIIVPVMGPTGVGKSSFINSYLGQEKAQVGHDLKSCTATLQPFLDDLPPDESGKHRRLVLVDTPGFDDTNEADSEILRRIAVWLASSYGPKKTCGGLIYLHDMTDARMRGTTLQNLKVFQRLCGKKNLGAVVFGTTKSGKLTPETFAKRENQLSDVYWKDFKKQGAIVFKLLPSRESARQLVQTVLGRVQADERVLRIQEELVELAKTLPATEAGKELKYTLEEILEHQKRALDGDHLTEEQIAAHKQKIATIAPQIKQMTAKFSFSQFFLKMFGLGG</sequence>
<dbReference type="GO" id="GO:0005525">
    <property type="term" value="F:GTP binding"/>
    <property type="evidence" value="ECO:0007669"/>
    <property type="project" value="InterPro"/>
</dbReference>
<name>A0A0C9WP73_9AGAR</name>